<sequence>MAAVERHGRSWSRAVGIGILVSILTAVVMLALTAAGMSPFPKPPSLAFAETVLMRSLPLPVGLLFHTVYVTFWCVVYVRYFPKRDIWTALLLAAALWVIILVAFFPIVGWGFAGLSVSPRLIVASFVPHLLFGLLLWASDKYLPGNMSGT</sequence>
<gene>
    <name evidence="2" type="ORF">ON753_01075</name>
</gene>
<feature type="transmembrane region" description="Helical" evidence="1">
    <location>
        <begin position="90"/>
        <end position="113"/>
    </location>
</feature>
<dbReference type="EMBL" id="JAPEVI010000001">
    <property type="protein sequence ID" value="MCX2721003.1"/>
    <property type="molecule type" value="Genomic_DNA"/>
</dbReference>
<evidence type="ECO:0000313" key="2">
    <source>
        <dbReference type="EMBL" id="MCX2721003.1"/>
    </source>
</evidence>
<feature type="transmembrane region" description="Helical" evidence="1">
    <location>
        <begin position="14"/>
        <end position="37"/>
    </location>
</feature>
<organism evidence="2 3">
    <name type="scientific">Roseibium salinum</name>
    <dbReference type="NCBI Taxonomy" id="1604349"/>
    <lineage>
        <taxon>Bacteria</taxon>
        <taxon>Pseudomonadati</taxon>
        <taxon>Pseudomonadota</taxon>
        <taxon>Alphaproteobacteria</taxon>
        <taxon>Hyphomicrobiales</taxon>
        <taxon>Stappiaceae</taxon>
        <taxon>Roseibium</taxon>
    </lineage>
</organism>
<name>A0ABT3QVQ0_9HYPH</name>
<comment type="caution">
    <text evidence="2">The sequence shown here is derived from an EMBL/GenBank/DDBJ whole genome shotgun (WGS) entry which is preliminary data.</text>
</comment>
<evidence type="ECO:0000313" key="3">
    <source>
        <dbReference type="Proteomes" id="UP001300261"/>
    </source>
</evidence>
<dbReference type="RefSeq" id="WP_265960698.1">
    <property type="nucleotide sequence ID" value="NZ_JAPEVI010000001.1"/>
</dbReference>
<keyword evidence="3" id="KW-1185">Reference proteome</keyword>
<feature type="transmembrane region" description="Helical" evidence="1">
    <location>
        <begin position="57"/>
        <end position="78"/>
    </location>
</feature>
<keyword evidence="1" id="KW-1133">Transmembrane helix</keyword>
<evidence type="ECO:0000256" key="1">
    <source>
        <dbReference type="SAM" id="Phobius"/>
    </source>
</evidence>
<reference evidence="2 3" key="1">
    <citation type="journal article" date="2016" name="Int. J. Syst. Evol. Microbiol.">
        <title>Labrenzia salina sp. nov., isolated from the rhizosphere of the halophyte Arthrocnemum macrostachyum.</title>
        <authorList>
            <person name="Camacho M."/>
            <person name="Redondo-Gomez S."/>
            <person name="Rodriguez-Llorente I."/>
            <person name="Rohde M."/>
            <person name="Sproer C."/>
            <person name="Schumann P."/>
            <person name="Klenk H.P."/>
            <person name="Montero-Calasanz M.D.C."/>
        </authorList>
    </citation>
    <scope>NUCLEOTIDE SEQUENCE [LARGE SCALE GENOMIC DNA]</scope>
    <source>
        <strain evidence="2 3">DSM 29163</strain>
    </source>
</reference>
<protein>
    <submittedName>
        <fullName evidence="2">Uncharacterized protein</fullName>
    </submittedName>
</protein>
<dbReference type="Proteomes" id="UP001300261">
    <property type="component" value="Unassembled WGS sequence"/>
</dbReference>
<keyword evidence="1" id="KW-0472">Membrane</keyword>
<keyword evidence="1" id="KW-0812">Transmembrane</keyword>
<proteinExistence type="predicted"/>
<accession>A0ABT3QVQ0</accession>
<feature type="transmembrane region" description="Helical" evidence="1">
    <location>
        <begin position="119"/>
        <end position="138"/>
    </location>
</feature>